<dbReference type="GO" id="GO:0004896">
    <property type="term" value="F:cytokine receptor activity"/>
    <property type="evidence" value="ECO:0007669"/>
    <property type="project" value="TreeGrafter"/>
</dbReference>
<dbReference type="InterPro" id="IPR015373">
    <property type="entry name" value="Interferon/interleukin_rcp_dom"/>
</dbReference>
<evidence type="ECO:0000256" key="5">
    <source>
        <dbReference type="SAM" id="SignalP"/>
    </source>
</evidence>
<proteinExistence type="inferred from homology"/>
<dbReference type="STRING" id="61819.ENSACIP00000010684"/>
<evidence type="ECO:0000313" key="9">
    <source>
        <dbReference type="Proteomes" id="UP000261340"/>
    </source>
</evidence>
<sequence>MTSLLIGTMLLGNLGICVTAQEMLARPTQVRFDSVDYKNILIWTPPTNSNSLEYYVQWKIYGEPEWMDMHGCQGIQKHHCDLSNVTSNPREWYYARVHALSVPTSSKSAWALSPRFSPRWDTKISPPVLRLNVTEKPAIVIRVKHPRPLVQKLHSSLYYKIYLKHPSGEEEVLEMECCSHKLTLKELSHKAKYCLQAQTILPLQGKSSTRSSVKCITTP</sequence>
<dbReference type="SUPFAM" id="SSF49265">
    <property type="entry name" value="Fibronectin type III"/>
    <property type="match status" value="2"/>
</dbReference>
<dbReference type="OMA" id="PRWETKI"/>
<dbReference type="InterPro" id="IPR013783">
    <property type="entry name" value="Ig-like_fold"/>
</dbReference>
<dbReference type="AlphaFoldDB" id="A0A3Q0REN8"/>
<dbReference type="GO" id="GO:0005886">
    <property type="term" value="C:plasma membrane"/>
    <property type="evidence" value="ECO:0007669"/>
    <property type="project" value="TreeGrafter"/>
</dbReference>
<dbReference type="Pfam" id="PF01108">
    <property type="entry name" value="Tissue_fac"/>
    <property type="match status" value="1"/>
</dbReference>
<keyword evidence="2 5" id="KW-0732">Signal</keyword>
<dbReference type="Ensembl" id="ENSACIT00000010991.1">
    <property type="protein sequence ID" value="ENSACIP00000010684.1"/>
    <property type="gene ID" value="ENSACIG00000008359.1"/>
</dbReference>
<dbReference type="InterPro" id="IPR003961">
    <property type="entry name" value="FN3_dom"/>
</dbReference>
<feature type="signal peptide" evidence="5">
    <location>
        <begin position="1"/>
        <end position="20"/>
    </location>
</feature>
<keyword evidence="9" id="KW-1185">Reference proteome</keyword>
<evidence type="ECO:0000259" key="7">
    <source>
        <dbReference type="Pfam" id="PF09294"/>
    </source>
</evidence>
<dbReference type="InterPro" id="IPR036116">
    <property type="entry name" value="FN3_sf"/>
</dbReference>
<dbReference type="InterPro" id="IPR050650">
    <property type="entry name" value="Type-II_Cytokine-TF_Rcpt"/>
</dbReference>
<evidence type="ECO:0000256" key="4">
    <source>
        <dbReference type="ARBA" id="ARBA00023170"/>
    </source>
</evidence>
<evidence type="ECO:0000256" key="1">
    <source>
        <dbReference type="ARBA" id="ARBA00005399"/>
    </source>
</evidence>
<dbReference type="FunFam" id="2.60.40.10:FF:000348">
    <property type="entry name" value="Interleukin 20 receptor subunit alpha"/>
    <property type="match status" value="1"/>
</dbReference>
<keyword evidence="4" id="KW-0675">Receptor</keyword>
<evidence type="ECO:0000256" key="2">
    <source>
        <dbReference type="ARBA" id="ARBA00022729"/>
    </source>
</evidence>
<evidence type="ECO:0000313" key="8">
    <source>
        <dbReference type="Ensembl" id="ENSACIP00000010684.1"/>
    </source>
</evidence>
<organism evidence="8 9">
    <name type="scientific">Amphilophus citrinellus</name>
    <name type="common">Midas cichlid</name>
    <name type="synonym">Cichlasoma citrinellum</name>
    <dbReference type="NCBI Taxonomy" id="61819"/>
    <lineage>
        <taxon>Eukaryota</taxon>
        <taxon>Metazoa</taxon>
        <taxon>Chordata</taxon>
        <taxon>Craniata</taxon>
        <taxon>Vertebrata</taxon>
        <taxon>Euteleostomi</taxon>
        <taxon>Actinopterygii</taxon>
        <taxon>Neopterygii</taxon>
        <taxon>Teleostei</taxon>
        <taxon>Neoteleostei</taxon>
        <taxon>Acanthomorphata</taxon>
        <taxon>Ovalentaria</taxon>
        <taxon>Cichlomorphae</taxon>
        <taxon>Cichliformes</taxon>
        <taxon>Cichlidae</taxon>
        <taxon>New World cichlids</taxon>
        <taxon>Cichlasomatinae</taxon>
        <taxon>Heroini</taxon>
        <taxon>Amphilophus</taxon>
    </lineage>
</organism>
<name>A0A3Q0REN8_AMPCI</name>
<dbReference type="CDD" id="cd00063">
    <property type="entry name" value="FN3"/>
    <property type="match status" value="1"/>
</dbReference>
<evidence type="ECO:0000256" key="3">
    <source>
        <dbReference type="ARBA" id="ARBA00023157"/>
    </source>
</evidence>
<dbReference type="Proteomes" id="UP000261340">
    <property type="component" value="Unplaced"/>
</dbReference>
<feature type="domain" description="Fibronectin type-III" evidence="6">
    <location>
        <begin position="4"/>
        <end position="106"/>
    </location>
</feature>
<dbReference type="Gene3D" id="2.60.40.10">
    <property type="entry name" value="Immunoglobulins"/>
    <property type="match status" value="2"/>
</dbReference>
<reference evidence="8" key="2">
    <citation type="submission" date="2025-09" db="UniProtKB">
        <authorList>
            <consortium name="Ensembl"/>
        </authorList>
    </citation>
    <scope>IDENTIFICATION</scope>
</reference>
<reference evidence="8" key="1">
    <citation type="submission" date="2025-08" db="UniProtKB">
        <authorList>
            <consortium name="Ensembl"/>
        </authorList>
    </citation>
    <scope>IDENTIFICATION</scope>
</reference>
<dbReference type="Pfam" id="PF09294">
    <property type="entry name" value="Interfer-bind"/>
    <property type="match status" value="1"/>
</dbReference>
<dbReference type="GeneTree" id="ENSGT00940000165457"/>
<feature type="chain" id="PRO_5018641445" evidence="5">
    <location>
        <begin position="21"/>
        <end position="219"/>
    </location>
</feature>
<dbReference type="PANTHER" id="PTHR20859">
    <property type="entry name" value="INTERFERON/INTERLEUKIN RECEPTOR"/>
    <property type="match status" value="1"/>
</dbReference>
<feature type="domain" description="Interferon/interleukin receptor" evidence="7">
    <location>
        <begin position="122"/>
        <end position="219"/>
    </location>
</feature>
<dbReference type="PANTHER" id="PTHR20859:SF53">
    <property type="entry name" value="INTERLEUKIN-22 RECEPTOR SUBUNIT ALPHA-1"/>
    <property type="match status" value="1"/>
</dbReference>
<evidence type="ECO:0000259" key="6">
    <source>
        <dbReference type="Pfam" id="PF01108"/>
    </source>
</evidence>
<accession>A0A3Q0REN8</accession>
<keyword evidence="3" id="KW-1015">Disulfide bond</keyword>
<protein>
    <submittedName>
        <fullName evidence="8">Interleukin 22 receptor, alpha 2</fullName>
    </submittedName>
</protein>
<comment type="similarity">
    <text evidence="1">Belongs to the type II cytokine receptor family.</text>
</comment>